<evidence type="ECO:0000313" key="14">
    <source>
        <dbReference type="Proteomes" id="UP000005640"/>
    </source>
</evidence>
<feature type="compositionally biased region" description="Polar residues" evidence="12">
    <location>
        <begin position="19"/>
        <end position="30"/>
    </location>
</feature>
<keyword evidence="9 11" id="KW-0472">Membrane</keyword>
<dbReference type="GO" id="GO:0005789">
    <property type="term" value="C:endoplasmic reticulum membrane"/>
    <property type="evidence" value="ECO:0007669"/>
    <property type="project" value="UniProtKB-SubCell"/>
</dbReference>
<reference evidence="13 14" key="1">
    <citation type="journal article" date="2001" name="Nature">
        <title>Initial sequencing and analysis of the human genome.</title>
        <authorList>
            <consortium name="International Human Genome Sequencing Consortium"/>
            <person name="Lander E.S."/>
            <person name="Linton L.M."/>
            <person name="Birren B."/>
            <person name="Nusbaum C."/>
            <person name="Zody M.C."/>
            <person name="Baldwin J."/>
            <person name="Devon K."/>
            <person name="Dewar K."/>
            <person name="Doyle M."/>
            <person name="FitzHugh W."/>
            <person name="Funke R."/>
            <person name="Gage D."/>
            <person name="Harris K."/>
            <person name="Heaford A."/>
            <person name="Howland J."/>
            <person name="Kann L."/>
            <person name="Lehoczky J."/>
            <person name="LeVine R."/>
            <person name="McEwan P."/>
            <person name="McKernan K."/>
            <person name="Meldrim J."/>
            <person name="Mesirov J.P."/>
            <person name="Miranda C."/>
            <person name="Morris W."/>
            <person name="Naylor J."/>
            <person name="Raymond C."/>
            <person name="Rosetti M."/>
            <person name="Santos R."/>
            <person name="Sheridan A."/>
            <person name="Sougnez C."/>
            <person name="Stange-Thomann N."/>
            <person name="Stojanovic N."/>
            <person name="Subramanian A."/>
            <person name="Wyman D."/>
            <person name="Rogers J."/>
            <person name="Sulston J."/>
            <person name="Ainscough R."/>
            <person name="Beck S."/>
            <person name="Bentley D."/>
            <person name="Burton J."/>
            <person name="Clee C."/>
            <person name="Carter N."/>
            <person name="Coulson A."/>
            <person name="Deadman R."/>
            <person name="Deloukas P."/>
            <person name="Dunham A."/>
            <person name="Dunham I."/>
            <person name="Durbin R."/>
            <person name="French L."/>
            <person name="Grafham D."/>
            <person name="Gregory S."/>
            <person name="Hubbard T."/>
            <person name="Humphray S."/>
            <person name="Hunt A."/>
            <person name="Jones M."/>
            <person name="Lloyd C."/>
            <person name="McMurray A."/>
            <person name="Matthews L."/>
            <person name="Mercer S."/>
            <person name="Milne S."/>
            <person name="Mullikin J.C."/>
            <person name="Mungall A."/>
            <person name="Plumb R."/>
            <person name="Ross M."/>
            <person name="Shownkeen R."/>
            <person name="Sims S."/>
            <person name="Waterston R.H."/>
            <person name="Wilson R.K."/>
            <person name="Hillier L.W."/>
            <person name="McPherson J.D."/>
            <person name="Marra M.A."/>
            <person name="Mardis E.R."/>
            <person name="Fulton L.A."/>
            <person name="Chinwalla A.T."/>
            <person name="Pepin K.H."/>
            <person name="Gish W.R."/>
            <person name="Chissoe S.L."/>
            <person name="Wendl M.C."/>
            <person name="Delehaunty K.D."/>
            <person name="Miner T.L."/>
            <person name="Delehaunty A."/>
            <person name="Kramer J.B."/>
            <person name="Cook L.L."/>
            <person name="Fulton R.S."/>
            <person name="Johnson D.L."/>
            <person name="Minx P.J."/>
            <person name="Clifton S.W."/>
            <person name="Hawkins T."/>
            <person name="Branscomb E."/>
            <person name="Predki P."/>
            <person name="Richardson P."/>
            <person name="Wenning S."/>
            <person name="Slezak T."/>
            <person name="Doggett N."/>
            <person name="Cheng J.F."/>
            <person name="Olsen A."/>
            <person name="Lucas S."/>
            <person name="Elkin C."/>
            <person name="Uberbacher E."/>
            <person name="Frazier M."/>
            <person name="Gibbs R.A."/>
            <person name="Muzny D.M."/>
            <person name="Scherer S.E."/>
            <person name="Bouck J.B."/>
            <person name="Sodergren E.J."/>
            <person name="Worley K.C."/>
            <person name="Rives C.M."/>
            <person name="Gorrell J.H."/>
            <person name="Metzker M.L."/>
            <person name="Naylor S.L."/>
            <person name="Kucherlapati R.S."/>
            <person name="Nelson D.L."/>
            <person name="Weinstock G.M."/>
            <person name="Sakaki Y."/>
            <person name="Fujiyama A."/>
            <person name="Hattori M."/>
            <person name="Yada T."/>
            <person name="Toyoda A."/>
            <person name="Itoh T."/>
            <person name="Kawagoe C."/>
            <person name="Watanabe H."/>
            <person name="Totoki Y."/>
            <person name="Taylor T."/>
            <person name="Weissenbach J."/>
            <person name="Heilig R."/>
            <person name="Saurin W."/>
            <person name="Artiguenave F."/>
            <person name="Brottier P."/>
            <person name="Bruls T."/>
            <person name="Pelletier E."/>
            <person name="Robert C."/>
            <person name="Wincker P."/>
            <person name="Smith D.R."/>
            <person name="Doucette-Stamm L."/>
            <person name="Rubenfield M."/>
            <person name="Weinstock K."/>
            <person name="Lee H.M."/>
            <person name="Dubois J."/>
            <person name="Rosenthal A."/>
            <person name="Platzer M."/>
            <person name="Nyakatura G."/>
            <person name="Taudien S."/>
            <person name="Rump A."/>
            <person name="Yang H."/>
            <person name="Yu J."/>
            <person name="Wang J."/>
            <person name="Huang G."/>
            <person name="Gu J."/>
            <person name="Hood L."/>
            <person name="Rowen L."/>
            <person name="Madan A."/>
            <person name="Qin S."/>
            <person name="Davis R.W."/>
            <person name="Federspiel N.A."/>
            <person name="Abola A.P."/>
            <person name="Proctor M.J."/>
            <person name="Myers R.M."/>
            <person name="Schmutz J."/>
            <person name="Dickson M."/>
            <person name="Grimwood J."/>
            <person name="Cox D.R."/>
            <person name="Olson M.V."/>
            <person name="Kaul R."/>
            <person name="Raymond C."/>
            <person name="Shimizu N."/>
            <person name="Kawasaki K."/>
            <person name="Minoshima S."/>
            <person name="Evans G.A."/>
            <person name="Athanasiou M."/>
            <person name="Schultz R."/>
            <person name="Roe B.A."/>
            <person name="Chen F."/>
            <person name="Pan H."/>
            <person name="Ramser J."/>
            <person name="Lehrach H."/>
            <person name="Reinhardt R."/>
            <person name="McCombie W.R."/>
            <person name="de la Bastide M."/>
            <person name="Dedhia N."/>
            <person name="Blocker H."/>
            <person name="Hornischer K."/>
            <person name="Nordsiek G."/>
            <person name="Agarwala R."/>
            <person name="Aravind L."/>
            <person name="Bailey J.A."/>
            <person name="Bateman A."/>
            <person name="Batzoglou S."/>
            <person name="Birney E."/>
            <person name="Bork P."/>
            <person name="Brown D.G."/>
            <person name="Burge C.B."/>
            <person name="Cerutti L."/>
            <person name="Chen H.C."/>
            <person name="Church D."/>
            <person name="Clamp M."/>
            <person name="Copley R.R."/>
            <person name="Doerks T."/>
            <person name="Eddy S.R."/>
            <person name="Eichler E.E."/>
            <person name="Furey T.S."/>
            <person name="Galagan J."/>
            <person name="Gilbert J.G."/>
            <person name="Harmon C."/>
            <person name="Hayashizaki Y."/>
            <person name="Haussler D."/>
            <person name="Hermjakob H."/>
            <person name="Hokamp K."/>
            <person name="Jang W."/>
            <person name="Johnson L.S."/>
            <person name="Jones T.A."/>
            <person name="Kasif S."/>
            <person name="Kaspryzk A."/>
            <person name="Kennedy S."/>
            <person name="Kent W.J."/>
            <person name="Kitts P."/>
            <person name="Koonin E.V."/>
            <person name="Korf I."/>
            <person name="Kulp D."/>
            <person name="Lancet D."/>
            <person name="Lowe T.M."/>
            <person name="McLysaght A."/>
            <person name="Mikkelsen T."/>
            <person name="Moran J.V."/>
            <person name="Mulder N."/>
            <person name="Pollara V.J."/>
            <person name="Ponting C.P."/>
            <person name="Schuler G."/>
            <person name="Schultz J."/>
            <person name="Slater G."/>
            <person name="Smit A.F."/>
            <person name="Stupka E."/>
            <person name="Szustakowski J."/>
            <person name="Thierry-Mieg D."/>
            <person name="Thierry-Mieg J."/>
            <person name="Wagner L."/>
            <person name="Wallis J."/>
            <person name="Wheeler R."/>
            <person name="Williams A."/>
            <person name="Wolf Y.I."/>
            <person name="Wolfe K.H."/>
            <person name="Yang S.P."/>
            <person name="Yeh R.F."/>
            <person name="Collins F."/>
            <person name="Guyer M.S."/>
            <person name="Peterson J."/>
            <person name="Felsenfeld A."/>
            <person name="Wetterstrand K.A."/>
            <person name="Patrinos A."/>
            <person name="Morgan M.J."/>
            <person name="de Jong P."/>
            <person name="Catanese J.J."/>
            <person name="Osoegawa K."/>
            <person name="Shizuya H."/>
            <person name="Choi S."/>
            <person name="Chen Y.J."/>
        </authorList>
    </citation>
    <scope>NUCLEOTIDE SEQUENCE [LARGE SCALE GENOMIC DNA]</scope>
</reference>
<keyword evidence="4 11" id="KW-0378">Hydrolase</keyword>
<feature type="transmembrane region" description="Helical" evidence="11">
    <location>
        <begin position="139"/>
        <end position="160"/>
    </location>
</feature>
<dbReference type="Ensembl" id="ENST00000678655.1">
    <property type="protein sequence ID" value="ENSP00000504230.1"/>
    <property type="gene ID" value="ENSG00000143801.18"/>
</dbReference>
<evidence type="ECO:0000256" key="2">
    <source>
        <dbReference type="ARBA" id="ARBA00022670"/>
    </source>
</evidence>
<dbReference type="Proteomes" id="UP000005640">
    <property type="component" value="Chromosome 1"/>
</dbReference>
<comment type="domain">
    <text evidence="11">The PAL motif is required for normal active site conformation.</text>
</comment>
<reference evidence="13" key="5">
    <citation type="submission" date="2025-09" db="UniProtKB">
        <authorList>
            <consortium name="Ensembl"/>
        </authorList>
    </citation>
    <scope>IDENTIFICATION</scope>
</reference>
<dbReference type="InterPro" id="IPR001493">
    <property type="entry name" value="Pept_A22A_PS2"/>
</dbReference>
<dbReference type="EC" id="3.4.23.-" evidence="11"/>
<feature type="transmembrane region" description="Helical" evidence="11">
    <location>
        <begin position="226"/>
        <end position="244"/>
    </location>
</feature>
<evidence type="ECO:0000256" key="7">
    <source>
        <dbReference type="ARBA" id="ARBA00022989"/>
    </source>
</evidence>
<keyword evidence="3 11" id="KW-0812">Transmembrane</keyword>
<dbReference type="Gene3D" id="1.10.472.100">
    <property type="entry name" value="Presenilin"/>
    <property type="match status" value="1"/>
</dbReference>
<evidence type="ECO:0000256" key="4">
    <source>
        <dbReference type="ARBA" id="ARBA00022801"/>
    </source>
</evidence>
<accession>A0A7I2V4Y6</accession>
<name>A0A7I2V4Y6_HUMAN</name>
<dbReference type="InterPro" id="IPR006639">
    <property type="entry name" value="Preselin/SPP"/>
</dbReference>
<proteinExistence type="evidence at protein level"/>
<keyword evidence="7 11" id="KW-1133">Transmembrane helix</keyword>
<comment type="similarity">
    <text evidence="1 11">Belongs to the peptidase A22A family.</text>
</comment>
<dbReference type="OpenTargets" id="ENSG00000143801"/>
<organism evidence="13 14">
    <name type="scientific">Homo sapiens</name>
    <name type="common">Human</name>
    <dbReference type="NCBI Taxonomy" id="9606"/>
    <lineage>
        <taxon>Eukaryota</taxon>
        <taxon>Metazoa</taxon>
        <taxon>Chordata</taxon>
        <taxon>Craniata</taxon>
        <taxon>Vertebrata</taxon>
        <taxon>Euteleostomi</taxon>
        <taxon>Mammalia</taxon>
        <taxon>Eutheria</taxon>
        <taxon>Euarchontoglires</taxon>
        <taxon>Primates</taxon>
        <taxon>Haplorrhini</taxon>
        <taxon>Catarrhini</taxon>
        <taxon>Hominidae</taxon>
        <taxon>Homo</taxon>
    </lineage>
</organism>
<evidence type="ECO:0000256" key="3">
    <source>
        <dbReference type="ARBA" id="ARBA00022692"/>
    </source>
</evidence>
<evidence type="ECO:0007829" key="15">
    <source>
        <dbReference type="PeptideAtlas" id="A0A7I2V4Y6"/>
    </source>
</evidence>
<comment type="subcellular location">
    <subcellularLocation>
        <location evidence="11">Endoplasmic reticulum membrane</location>
        <topology evidence="11">Multi-pass membrane protein</topology>
    </subcellularLocation>
    <subcellularLocation>
        <location evidence="11">Golgi apparatus membrane</location>
        <topology evidence="11">Multi-pass membrane protein</topology>
    </subcellularLocation>
</comment>
<comment type="function">
    <text evidence="10">Probable catalytic subunit of the gamma-secretase complex, an endoprotease complex that catalyzes the intramembrane cleavage of integral membrane proteins such as Notch receptors and APP (amyloid-beta precursor protein). Requires the other members of the gamma-secretase complex to have a protease activity. May play a role in intracellular signaling and gene expression or in linking chromatin to the nuclear membrane. May function in the cytoplasmic partitioning of proteins. The holoprotein functions as a calcium-leak channel that allows the passive movement of calcium from endoplasmic reticulum to cytosol and is involved in calcium homeostasis. Is a regulator of mitochondrion-endoplasmic reticulum membrane tethering and modulates calcium ions shuttling between ER and mitochondria.</text>
</comment>
<dbReference type="GO" id="GO:0000139">
    <property type="term" value="C:Golgi membrane"/>
    <property type="evidence" value="ECO:0007669"/>
    <property type="project" value="UniProtKB-SubCell"/>
</dbReference>
<dbReference type="EMBL" id="AL391628">
    <property type="status" value="NOT_ANNOTATED_CDS"/>
    <property type="molecule type" value="Genomic_DNA"/>
</dbReference>
<dbReference type="GO" id="GO:0042987">
    <property type="term" value="P:amyloid precursor protein catabolic process"/>
    <property type="evidence" value="ECO:0007669"/>
    <property type="project" value="InterPro"/>
</dbReference>
<comment type="subunit">
    <text evidence="11">Homodimer.</text>
</comment>
<evidence type="ECO:0000256" key="6">
    <source>
        <dbReference type="ARBA" id="ARBA00022976"/>
    </source>
</evidence>
<evidence type="ECO:0000256" key="9">
    <source>
        <dbReference type="ARBA" id="ARBA00023136"/>
    </source>
</evidence>
<feature type="region of interest" description="Disordered" evidence="12">
    <location>
        <begin position="1"/>
        <end position="70"/>
    </location>
</feature>
<dbReference type="GO" id="GO:0007219">
    <property type="term" value="P:Notch signaling pathway"/>
    <property type="evidence" value="ECO:0007669"/>
    <property type="project" value="UniProtKB-KW"/>
</dbReference>
<dbReference type="SMART" id="SM00730">
    <property type="entry name" value="PSN"/>
    <property type="match status" value="1"/>
</dbReference>
<dbReference type="PANTHER" id="PTHR10202">
    <property type="entry name" value="PRESENILIN"/>
    <property type="match status" value="1"/>
</dbReference>
<dbReference type="GO" id="GO:0016485">
    <property type="term" value="P:protein processing"/>
    <property type="evidence" value="ECO:0007669"/>
    <property type="project" value="InterPro"/>
</dbReference>
<evidence type="ECO:0007829" key="16">
    <source>
        <dbReference type="ProteomicsDB" id="A0A7I2V4Y6"/>
    </source>
</evidence>
<dbReference type="OrthoDB" id="20287at2759"/>
<evidence type="ECO:0000313" key="13">
    <source>
        <dbReference type="Ensembl" id="ENSP00000504230.1"/>
    </source>
</evidence>
<dbReference type="GeneTree" id="ENSGT00940000157923"/>
<feature type="transmembrane region" description="Helical" evidence="11">
    <location>
        <begin position="167"/>
        <end position="189"/>
    </location>
</feature>
<dbReference type="InterPro" id="IPR001108">
    <property type="entry name" value="Peptidase_A22A"/>
</dbReference>
<keyword evidence="5 11" id="KW-0256">Endoplasmic reticulum</keyword>
<reference evidence="13" key="4">
    <citation type="submission" date="2025-08" db="UniProtKB">
        <authorList>
            <consortium name="Ensembl"/>
        </authorList>
    </citation>
    <scope>IDENTIFICATION</scope>
</reference>
<dbReference type="PRINTS" id="PR01072">
    <property type="entry name" value="PRESENILIN"/>
</dbReference>
<evidence type="ECO:0000256" key="11">
    <source>
        <dbReference type="RuleBase" id="RU361148"/>
    </source>
</evidence>
<dbReference type="GO" id="GO:0035556">
    <property type="term" value="P:intracellular signal transduction"/>
    <property type="evidence" value="ECO:0007669"/>
    <property type="project" value="InterPro"/>
</dbReference>
<dbReference type="PRINTS" id="PR01074">
    <property type="entry name" value="PRESENILIN2"/>
</dbReference>
<feature type="transmembrane region" description="Helical" evidence="11">
    <location>
        <begin position="88"/>
        <end position="106"/>
    </location>
</feature>
<feature type="transmembrane region" description="Helical" evidence="11">
    <location>
        <begin position="250"/>
        <end position="269"/>
    </location>
</feature>
<keyword evidence="14" id="KW-1185">Reference proteome</keyword>
<dbReference type="AlphaFoldDB" id="A0A7I2V4Y6"/>
<dbReference type="SMR" id="A0A7I2V4Y6"/>
<dbReference type="EMBL" id="AL359732">
    <property type="status" value="NOT_ANNOTATED_CDS"/>
    <property type="molecule type" value="Genomic_DNA"/>
</dbReference>
<sequence>MLTFMASDSEEEVCDERTSLMSAESPTPRSCQEGRQGPEDGENTAQWRSQENEEDGEEDPDRYVCSGVPGRPPGLEEELTLKYGAKHVIMLFVPVTLCMIVVVATIKSVRFYTEKNGQLIYTPFTEDTPSVGQRLLNSVLNTLIMISVIVVMTIFLVVLYKYRCYKFIHGWLIMSSLMLLFLFTYIYLGEVLKTYNVAMDYPTLLLTVWNFGAVGMVCIHWKGPLVLQQAYLIMISALMALVFIKYLPEWSAWVILGAISVYAAMVWTVGMAKLDPSSQGALQLPYDPEMEEDSYDSFGEPSYPEVFEPPLTGYPGEELEEEEERGVKLGLGDFIFYSVLVGKAAATGSGDWNTTLACFVAILIICL</sequence>
<evidence type="ECO:0000256" key="12">
    <source>
        <dbReference type="SAM" id="MobiDB-lite"/>
    </source>
</evidence>
<keyword evidence="2 11" id="KW-0645">Protease</keyword>
<dbReference type="HGNC" id="HGNC:9509">
    <property type="gene designation" value="PSEN2"/>
</dbReference>
<comment type="function">
    <text evidence="11">Probable subunit of the gamma-secretase complex, an endoprotease complex that catalyzes the intramembrane cleavage of integral membrane proteins such as Notch receptors.</text>
</comment>
<dbReference type="Bgee" id="ENSG00000143801">
    <property type="expression patterns" value="Expressed in body of pancreas and 98 other cell types or tissues"/>
</dbReference>
<dbReference type="Pfam" id="PF01080">
    <property type="entry name" value="Presenilin"/>
    <property type="match status" value="2"/>
</dbReference>
<gene>
    <name evidence="13" type="primary">PSEN2</name>
</gene>
<dbReference type="Ensembl" id="ENST00000678655.1">
    <property type="protein sequence ID" value="ENSP00000504230.1"/>
    <property type="gene ID" value="ENSG00000143801.19"/>
</dbReference>
<evidence type="ECO:0000256" key="10">
    <source>
        <dbReference type="ARBA" id="ARBA00046120"/>
    </source>
</evidence>
<dbReference type="InterPro" id="IPR042524">
    <property type="entry name" value="Presenilin_C"/>
</dbReference>
<keyword evidence="15 16" id="KW-1267">Proteomics identification</keyword>
<keyword evidence="6 11" id="KW-0914">Notch signaling pathway</keyword>
<protein>
    <recommendedName>
        <fullName evidence="11">Presenilin</fullName>
        <ecNumber evidence="11">3.4.23.-</ecNumber>
    </recommendedName>
</protein>
<keyword evidence="8 11" id="KW-0333">Golgi apparatus</keyword>
<evidence type="ECO:0000256" key="1">
    <source>
        <dbReference type="ARBA" id="ARBA00008604"/>
    </source>
</evidence>
<evidence type="ECO:0000256" key="8">
    <source>
        <dbReference type="ARBA" id="ARBA00023034"/>
    </source>
</evidence>
<dbReference type="PANTHER" id="PTHR10202:SF24">
    <property type="entry name" value="PRESENILIN-2"/>
    <property type="match status" value="1"/>
</dbReference>
<evidence type="ECO:0000256" key="5">
    <source>
        <dbReference type="ARBA" id="ARBA00022824"/>
    </source>
</evidence>
<reference evidence="13 14" key="2">
    <citation type="journal article" date="2004" name="Nature">
        <title>Finishing the euchromatic sequence of the human genome.</title>
        <authorList>
            <consortium name="International Human Genome Sequencing Consortium"/>
        </authorList>
    </citation>
    <scope>NUCLEOTIDE SEQUENCE [LARGE SCALE GENOMIC DNA]</scope>
</reference>
<dbReference type="GO" id="GO:0042500">
    <property type="term" value="F:aspartic endopeptidase activity, intramembrane cleaving"/>
    <property type="evidence" value="ECO:0007669"/>
    <property type="project" value="InterPro"/>
</dbReference>
<reference evidence="13 14" key="3">
    <citation type="journal article" date="2006" name="Nature">
        <title>The DNA sequence and biological annotation of human chromosome 1.</title>
        <authorList>
            <person name="Gregory S.G."/>
            <person name="Barlow K.F."/>
            <person name="McLay K.E."/>
            <person name="Kaul R."/>
            <person name="Swarbreck D."/>
            <person name="Dunham A."/>
            <person name="Scott C.E."/>
            <person name="Howe K.L."/>
            <person name="Woodfine K."/>
            <person name="Spencer C.C."/>
            <person name="Jones M.C."/>
            <person name="Gillson C."/>
            <person name="Searle S."/>
            <person name="Zhou Y."/>
            <person name="Kokocinski F."/>
            <person name="McDonald L."/>
            <person name="Evans R."/>
            <person name="Phillips K."/>
            <person name="Atkinson A."/>
            <person name="Cooper R."/>
            <person name="Jones C."/>
            <person name="Hall R.E."/>
            <person name="Andrews T.D."/>
            <person name="Lloyd C."/>
            <person name="Ainscough R."/>
            <person name="Almeida J.P."/>
            <person name="Ambrose K.D."/>
            <person name="Anderson F."/>
            <person name="Andrew R.W."/>
            <person name="Ashwell R.I."/>
            <person name="Aubin K."/>
            <person name="Babbage A.K."/>
            <person name="Bagguley C.L."/>
            <person name="Bailey J."/>
            <person name="Beasley H."/>
            <person name="Bethel G."/>
            <person name="Bird C.P."/>
            <person name="Bray-Allen S."/>
            <person name="Brown J.Y."/>
            <person name="Brown A.J."/>
            <person name="Buckley D."/>
            <person name="Burton J."/>
            <person name="Bye J."/>
            <person name="Carder C."/>
            <person name="Chapman J.C."/>
            <person name="Clark S.Y."/>
            <person name="Clarke G."/>
            <person name="Clee C."/>
            <person name="Cobley V."/>
            <person name="Collier R.E."/>
            <person name="Corby N."/>
            <person name="Coville G.J."/>
            <person name="Davies J."/>
            <person name="Deadman R."/>
            <person name="Dunn M."/>
            <person name="Earthrowl M."/>
            <person name="Ellington A.G."/>
            <person name="Errington H."/>
            <person name="Frankish A."/>
            <person name="Frankland J."/>
            <person name="French L."/>
            <person name="Garner P."/>
            <person name="Garnett J."/>
            <person name="Gay L."/>
            <person name="Ghori M.R."/>
            <person name="Gibson R."/>
            <person name="Gilby L.M."/>
            <person name="Gillett W."/>
            <person name="Glithero R.J."/>
            <person name="Grafham D.V."/>
            <person name="Griffiths C."/>
            <person name="Griffiths-Jones S."/>
            <person name="Grocock R."/>
            <person name="Hammond S."/>
            <person name="Harrison E.S."/>
            <person name="Hart E."/>
            <person name="Haugen E."/>
            <person name="Heath P.D."/>
            <person name="Holmes S."/>
            <person name="Holt K."/>
            <person name="Howden P.J."/>
            <person name="Hunt A.R."/>
            <person name="Hunt S.E."/>
            <person name="Hunter G."/>
            <person name="Isherwood J."/>
            <person name="James R."/>
            <person name="Johnson C."/>
            <person name="Johnson D."/>
            <person name="Joy A."/>
            <person name="Kay M."/>
            <person name="Kershaw J.K."/>
            <person name="Kibukawa M."/>
            <person name="Kimberley A.M."/>
            <person name="King A."/>
            <person name="Knights A.J."/>
            <person name="Lad H."/>
            <person name="Laird G."/>
            <person name="Lawlor S."/>
            <person name="Leongamornlert D.A."/>
            <person name="Lloyd D.M."/>
            <person name="Loveland J."/>
            <person name="Lovell J."/>
            <person name="Lush M.J."/>
            <person name="Lyne R."/>
            <person name="Martin S."/>
            <person name="Mashreghi-Mohammadi M."/>
            <person name="Matthews L."/>
            <person name="Matthews N.S."/>
            <person name="McLaren S."/>
            <person name="Milne S."/>
            <person name="Mistry S."/>
            <person name="Moore M.J."/>
            <person name="Nickerson T."/>
            <person name="O'Dell C.N."/>
            <person name="Oliver K."/>
            <person name="Palmeiri A."/>
            <person name="Palmer S.A."/>
            <person name="Parker A."/>
            <person name="Patel D."/>
            <person name="Pearce A.V."/>
            <person name="Peck A.I."/>
            <person name="Pelan S."/>
            <person name="Phelps K."/>
            <person name="Phillimore B.J."/>
            <person name="Plumb R."/>
            <person name="Rajan J."/>
            <person name="Raymond C."/>
            <person name="Rouse G."/>
            <person name="Saenphimmachak C."/>
            <person name="Sehra H.K."/>
            <person name="Sheridan E."/>
            <person name="Shownkeen R."/>
            <person name="Sims S."/>
            <person name="Skuce C.D."/>
            <person name="Smith M."/>
            <person name="Steward C."/>
            <person name="Subramanian S."/>
            <person name="Sycamore N."/>
            <person name="Tracey A."/>
            <person name="Tromans A."/>
            <person name="Van Helmond Z."/>
            <person name="Wall M."/>
            <person name="Wallis J.M."/>
            <person name="White S."/>
            <person name="Whitehead S.L."/>
            <person name="Wilkinson J.E."/>
            <person name="Willey D.L."/>
            <person name="Williams H."/>
            <person name="Wilming L."/>
            <person name="Wray P.W."/>
            <person name="Wu Z."/>
            <person name="Coulson A."/>
            <person name="Vaudin M."/>
            <person name="Sulston J.E."/>
            <person name="Durbin R."/>
            <person name="Hubbard T."/>
            <person name="Wooster R."/>
            <person name="Dunham I."/>
            <person name="Carter N.P."/>
            <person name="McVean G."/>
            <person name="Ross M.T."/>
            <person name="Harrow J."/>
            <person name="Olson M.V."/>
            <person name="Beck S."/>
            <person name="Rogers J."/>
            <person name="Bentley D.R."/>
            <person name="Banerjee R."/>
            <person name="Bryant S.P."/>
            <person name="Burford D.C."/>
            <person name="Burrill W.D."/>
            <person name="Clegg S.M."/>
            <person name="Dhami P."/>
            <person name="Dovey O."/>
            <person name="Faulkner L.M."/>
            <person name="Gribble S.M."/>
            <person name="Langford C.F."/>
            <person name="Pandian R.D."/>
            <person name="Porter K.M."/>
            <person name="Prigmore E."/>
        </authorList>
    </citation>
    <scope>NUCLEOTIDE SEQUENCE [LARGE SCALE GENOMIC DNA]</scope>
</reference>